<dbReference type="EMBL" id="NEXC01000040">
    <property type="protein sequence ID" value="PSN83025.1"/>
    <property type="molecule type" value="Genomic_DNA"/>
</dbReference>
<dbReference type="PANTHER" id="PTHR13847">
    <property type="entry name" value="SARCOSINE DEHYDROGENASE-RELATED"/>
    <property type="match status" value="1"/>
</dbReference>
<dbReference type="GO" id="GO:0016491">
    <property type="term" value="F:oxidoreductase activity"/>
    <property type="evidence" value="ECO:0007669"/>
    <property type="project" value="UniProtKB-KW"/>
</dbReference>
<evidence type="ECO:0000259" key="2">
    <source>
        <dbReference type="Pfam" id="PF01266"/>
    </source>
</evidence>
<gene>
    <name evidence="3" type="ORF">B9Q01_06165</name>
</gene>
<protein>
    <recommendedName>
        <fullName evidence="2">FAD dependent oxidoreductase domain-containing protein</fullName>
    </recommendedName>
</protein>
<name>A0A2R6A9M6_9ARCH</name>
<dbReference type="Gene3D" id="3.30.9.10">
    <property type="entry name" value="D-Amino Acid Oxidase, subunit A, domain 2"/>
    <property type="match status" value="1"/>
</dbReference>
<reference evidence="3 4" key="1">
    <citation type="submission" date="2017-04" db="EMBL/GenBank/DDBJ databases">
        <title>Novel microbial lineages endemic to geothermal iron-oxide mats fill important gaps in the evolutionary history of Archaea.</title>
        <authorList>
            <person name="Jay Z.J."/>
            <person name="Beam J.P."/>
            <person name="Dlakic M."/>
            <person name="Rusch D.B."/>
            <person name="Kozubal M.A."/>
            <person name="Inskeep W.P."/>
        </authorList>
    </citation>
    <scope>NUCLEOTIDE SEQUENCE [LARGE SCALE GENOMIC DNA]</scope>
    <source>
        <strain evidence="3">OSP_D</strain>
    </source>
</reference>
<dbReference type="GO" id="GO:0005737">
    <property type="term" value="C:cytoplasm"/>
    <property type="evidence" value="ECO:0007669"/>
    <property type="project" value="TreeGrafter"/>
</dbReference>
<keyword evidence="1" id="KW-0560">Oxidoreductase</keyword>
<proteinExistence type="predicted"/>
<dbReference type="AlphaFoldDB" id="A0A2R6A9M6"/>
<feature type="domain" description="FAD dependent oxidoreductase" evidence="2">
    <location>
        <begin position="6"/>
        <end position="304"/>
    </location>
</feature>
<dbReference type="Pfam" id="PF01266">
    <property type="entry name" value="DAO"/>
    <property type="match status" value="1"/>
</dbReference>
<organism evidence="3 4">
    <name type="scientific">Candidatus Marsarchaeota G1 archaeon OSP_D</name>
    <dbReference type="NCBI Taxonomy" id="1978155"/>
    <lineage>
        <taxon>Archaea</taxon>
        <taxon>Candidatus Marsarchaeota</taxon>
        <taxon>Candidatus Marsarchaeota group 1</taxon>
    </lineage>
</organism>
<dbReference type="InterPro" id="IPR036188">
    <property type="entry name" value="FAD/NAD-bd_sf"/>
</dbReference>
<dbReference type="Proteomes" id="UP000240880">
    <property type="component" value="Unassembled WGS sequence"/>
</dbReference>
<evidence type="ECO:0000313" key="4">
    <source>
        <dbReference type="Proteomes" id="UP000240880"/>
    </source>
</evidence>
<evidence type="ECO:0000313" key="3">
    <source>
        <dbReference type="EMBL" id="PSN83025.1"/>
    </source>
</evidence>
<dbReference type="SUPFAM" id="SSF51905">
    <property type="entry name" value="FAD/NAD(P)-binding domain"/>
    <property type="match status" value="1"/>
</dbReference>
<dbReference type="Gene3D" id="3.50.50.60">
    <property type="entry name" value="FAD/NAD(P)-binding domain"/>
    <property type="match status" value="1"/>
</dbReference>
<sequence>MSQYERIIIIGAGSTGSSVAYNLARVTHSEIILVDKRGVASGMTSFSTAIVRTHYSNEIVVKMAFESRRFFEANKEALRFHKTGMLTVVPKMLRSRMEDNVRMLKRLGIREEILDVKEASKRFPWLNFDADEGVSYEPDSGYADPVSTANFFARKATDLGVKFLKEEVHRIEDTQNEAKVVLKSGTEITGTKVILCTNIWTNELLAQSGLDSLLPLKVSPHPVVIFKRPNSIMGTLPIVNDLTNRDYYKPEGESLLIGGNLRSELDQVDTDPDKPPLKVPFEYISDYSQRISNRIPAIFGRNRISRTSILRHVLYYLLIFWIQLFSTMERIGRMTFPVVYRRQIAYSIPYGLPWFQSSTFYIRRIRRSILRLRKFHLSRASYSKKNKPLSLLRYSIIGRIKNAKDKRISVFRKHLKHVCEPYVFRNMWNVFKKQSLRFESFNNPRIIKNKIVPYIIRPKTGYLKRRKTLTRRTSYQNVNVANKFA</sequence>
<dbReference type="PANTHER" id="PTHR13847:SF287">
    <property type="entry name" value="FAD-DEPENDENT OXIDOREDUCTASE DOMAIN-CONTAINING PROTEIN 1"/>
    <property type="match status" value="1"/>
</dbReference>
<evidence type="ECO:0000256" key="1">
    <source>
        <dbReference type="ARBA" id="ARBA00023002"/>
    </source>
</evidence>
<dbReference type="InterPro" id="IPR006076">
    <property type="entry name" value="FAD-dep_OxRdtase"/>
</dbReference>
<accession>A0A2R6A9M6</accession>
<comment type="caution">
    <text evidence="3">The sequence shown here is derived from an EMBL/GenBank/DDBJ whole genome shotgun (WGS) entry which is preliminary data.</text>
</comment>